<gene>
    <name evidence="1" type="ORF">J1N35_044011</name>
</gene>
<dbReference type="Proteomes" id="UP000828251">
    <property type="component" value="Unassembled WGS sequence"/>
</dbReference>
<comment type="caution">
    <text evidence="1">The sequence shown here is derived from an EMBL/GenBank/DDBJ whole genome shotgun (WGS) entry which is preliminary data.</text>
</comment>
<evidence type="ECO:0000313" key="1">
    <source>
        <dbReference type="EMBL" id="KAH1031837.1"/>
    </source>
</evidence>
<evidence type="ECO:0000313" key="2">
    <source>
        <dbReference type="Proteomes" id="UP000828251"/>
    </source>
</evidence>
<proteinExistence type="predicted"/>
<name>A0A9D3ZFR0_9ROSI</name>
<reference evidence="1 2" key="1">
    <citation type="journal article" date="2021" name="Plant Biotechnol. J.">
        <title>Multi-omics assisted identification of the key and species-specific regulatory components of drought-tolerant mechanisms in Gossypium stocksii.</title>
        <authorList>
            <person name="Yu D."/>
            <person name="Ke L."/>
            <person name="Zhang D."/>
            <person name="Wu Y."/>
            <person name="Sun Y."/>
            <person name="Mei J."/>
            <person name="Sun J."/>
            <person name="Sun Y."/>
        </authorList>
    </citation>
    <scope>NUCLEOTIDE SEQUENCE [LARGE SCALE GENOMIC DNA]</scope>
    <source>
        <strain evidence="2">cv. E1</strain>
        <tissue evidence="1">Leaf</tissue>
    </source>
</reference>
<protein>
    <submittedName>
        <fullName evidence="1">Uncharacterized protein</fullName>
    </submittedName>
</protein>
<organism evidence="1 2">
    <name type="scientific">Gossypium stocksii</name>
    <dbReference type="NCBI Taxonomy" id="47602"/>
    <lineage>
        <taxon>Eukaryota</taxon>
        <taxon>Viridiplantae</taxon>
        <taxon>Streptophyta</taxon>
        <taxon>Embryophyta</taxon>
        <taxon>Tracheophyta</taxon>
        <taxon>Spermatophyta</taxon>
        <taxon>Magnoliopsida</taxon>
        <taxon>eudicotyledons</taxon>
        <taxon>Gunneridae</taxon>
        <taxon>Pentapetalae</taxon>
        <taxon>rosids</taxon>
        <taxon>malvids</taxon>
        <taxon>Malvales</taxon>
        <taxon>Malvaceae</taxon>
        <taxon>Malvoideae</taxon>
        <taxon>Gossypium</taxon>
    </lineage>
</organism>
<accession>A0A9D3ZFR0</accession>
<keyword evidence="2" id="KW-1185">Reference proteome</keyword>
<dbReference type="EMBL" id="JAIQCV010000013">
    <property type="protein sequence ID" value="KAH1031837.1"/>
    <property type="molecule type" value="Genomic_DNA"/>
</dbReference>
<dbReference type="OrthoDB" id="990873at2759"/>
<sequence>MFEWTLYEDPTIQVIISDEFFLNPKAWNIKVPLVVYTTIEMHETDRVLWQFKF</sequence>
<dbReference type="AlphaFoldDB" id="A0A9D3ZFR0"/>